<reference evidence="2" key="1">
    <citation type="submission" date="2022-01" db="EMBL/GenBank/DDBJ databases">
        <authorList>
            <person name="Wang Y."/>
        </authorList>
    </citation>
    <scope>NUCLEOTIDE SEQUENCE</scope>
    <source>
        <strain evidence="2">WB101</strain>
    </source>
</reference>
<gene>
    <name evidence="2" type="ORF">L6773_14620</name>
</gene>
<dbReference type="EMBL" id="JAKLWS010000021">
    <property type="protein sequence ID" value="MCG2589811.1"/>
    <property type="molecule type" value="Genomic_DNA"/>
</dbReference>
<comment type="caution">
    <text evidence="2">The sequence shown here is derived from an EMBL/GenBank/DDBJ whole genome shotgun (WGS) entry which is preliminary data.</text>
</comment>
<keyword evidence="1" id="KW-1133">Transmembrane helix</keyword>
<sequence length="260" mass="30371">MNKIFLKIKENWSDPVWSIVIATIIISVGGSILAMLYSFALSLYYSISFSEAFGVITTFLNETVEIKIWLFLVLLVTYFILVFTPFIEFAKNIKLKVKNYYNSSNAEKQELPSAPSHSTPFFNHRMASAFPGIRELTWFENPTEATKRLEILLRKPIKFDPVNSKFESRPIWWFRGGRALYIEEFKKMGRRKVLMNHDQLKVKRIAAYQSASYYKDFVYVEVVGEKQTGLYSLDKDDIKRHIDTYGYSREEYGIIKNKIG</sequence>
<keyword evidence="1" id="KW-0472">Membrane</keyword>
<organism evidence="2 3">
    <name type="scientific">Rhodohalobacter sulfatireducens</name>
    <dbReference type="NCBI Taxonomy" id="2911366"/>
    <lineage>
        <taxon>Bacteria</taxon>
        <taxon>Pseudomonadati</taxon>
        <taxon>Balneolota</taxon>
        <taxon>Balneolia</taxon>
        <taxon>Balneolales</taxon>
        <taxon>Balneolaceae</taxon>
        <taxon>Rhodohalobacter</taxon>
    </lineage>
</organism>
<feature type="transmembrane region" description="Helical" evidence="1">
    <location>
        <begin position="66"/>
        <end position="87"/>
    </location>
</feature>
<evidence type="ECO:0000256" key="1">
    <source>
        <dbReference type="SAM" id="Phobius"/>
    </source>
</evidence>
<protein>
    <submittedName>
        <fullName evidence="2">Uncharacterized protein</fullName>
    </submittedName>
</protein>
<dbReference type="Proteomes" id="UP001165366">
    <property type="component" value="Unassembled WGS sequence"/>
</dbReference>
<reference evidence="2" key="2">
    <citation type="submission" date="2024-05" db="EMBL/GenBank/DDBJ databases">
        <title>Rhodohalobacter halophilus gen. nov., sp. nov., a moderately halophilic member of the family Balneolaceae.</title>
        <authorList>
            <person name="Xia J."/>
        </authorList>
    </citation>
    <scope>NUCLEOTIDE SEQUENCE</scope>
    <source>
        <strain evidence="2">WB101</strain>
    </source>
</reference>
<name>A0ABS9KG26_9BACT</name>
<dbReference type="RefSeq" id="WP_237855170.1">
    <property type="nucleotide sequence ID" value="NZ_JAKLWS010000021.1"/>
</dbReference>
<proteinExistence type="predicted"/>
<evidence type="ECO:0000313" key="3">
    <source>
        <dbReference type="Proteomes" id="UP001165366"/>
    </source>
</evidence>
<evidence type="ECO:0000313" key="2">
    <source>
        <dbReference type="EMBL" id="MCG2589811.1"/>
    </source>
</evidence>
<feature type="transmembrane region" description="Helical" evidence="1">
    <location>
        <begin position="16"/>
        <end position="36"/>
    </location>
</feature>
<keyword evidence="1" id="KW-0812">Transmembrane</keyword>
<accession>A0ABS9KG26</accession>
<keyword evidence="3" id="KW-1185">Reference proteome</keyword>